<accession>A0ACB1AIJ8</accession>
<dbReference type="Proteomes" id="UP001497535">
    <property type="component" value="Unassembled WGS sequence"/>
</dbReference>
<keyword evidence="2" id="KW-1185">Reference proteome</keyword>
<proteinExistence type="predicted"/>
<dbReference type="EMBL" id="CAVMJV010000082">
    <property type="protein sequence ID" value="CAK5090397.1"/>
    <property type="molecule type" value="Genomic_DNA"/>
</dbReference>
<name>A0ACB1AIJ8_MELEN</name>
<evidence type="ECO:0000313" key="1">
    <source>
        <dbReference type="EMBL" id="CAK5090397.1"/>
    </source>
</evidence>
<gene>
    <name evidence="1" type="ORF">MENTE1834_LOCUS38181</name>
</gene>
<sequence length="52" mass="6089">MIIPLNYFPSSSITFKDENETVIKNNTFGEAKMTTKKFKRNGQLMEVIYQKN</sequence>
<comment type="caution">
    <text evidence="1">The sequence shown here is derived from an EMBL/GenBank/DDBJ whole genome shotgun (WGS) entry which is preliminary data.</text>
</comment>
<protein>
    <submittedName>
        <fullName evidence="1">Uncharacterized protein</fullName>
    </submittedName>
</protein>
<evidence type="ECO:0000313" key="2">
    <source>
        <dbReference type="Proteomes" id="UP001497535"/>
    </source>
</evidence>
<reference evidence="1" key="1">
    <citation type="submission" date="2023-11" db="EMBL/GenBank/DDBJ databases">
        <authorList>
            <person name="Poullet M."/>
        </authorList>
    </citation>
    <scope>NUCLEOTIDE SEQUENCE</scope>
    <source>
        <strain evidence="1">E1834</strain>
    </source>
</reference>
<organism evidence="1 2">
    <name type="scientific">Meloidogyne enterolobii</name>
    <name type="common">Root-knot nematode worm</name>
    <name type="synonym">Meloidogyne mayaguensis</name>
    <dbReference type="NCBI Taxonomy" id="390850"/>
    <lineage>
        <taxon>Eukaryota</taxon>
        <taxon>Metazoa</taxon>
        <taxon>Ecdysozoa</taxon>
        <taxon>Nematoda</taxon>
        <taxon>Chromadorea</taxon>
        <taxon>Rhabditida</taxon>
        <taxon>Tylenchina</taxon>
        <taxon>Tylenchomorpha</taxon>
        <taxon>Tylenchoidea</taxon>
        <taxon>Meloidogynidae</taxon>
        <taxon>Meloidogyninae</taxon>
        <taxon>Meloidogyne</taxon>
    </lineage>
</organism>